<dbReference type="EMBL" id="CAXKWB010007490">
    <property type="protein sequence ID" value="CAL4087425.1"/>
    <property type="molecule type" value="Genomic_DNA"/>
</dbReference>
<dbReference type="AlphaFoldDB" id="A0AAV2QHW5"/>
<evidence type="ECO:0000313" key="2">
    <source>
        <dbReference type="EMBL" id="CAL4087425.1"/>
    </source>
</evidence>
<dbReference type="InterPro" id="IPR036047">
    <property type="entry name" value="F-box-like_dom_sf"/>
</dbReference>
<keyword evidence="3" id="KW-1185">Reference proteome</keyword>
<gene>
    <name evidence="2" type="ORF">MNOR_LOCUS13224</name>
</gene>
<reference evidence="2 3" key="1">
    <citation type="submission" date="2024-05" db="EMBL/GenBank/DDBJ databases">
        <authorList>
            <person name="Wallberg A."/>
        </authorList>
    </citation>
    <scope>NUCLEOTIDE SEQUENCE [LARGE SCALE GENOMIC DNA]</scope>
</reference>
<dbReference type="Proteomes" id="UP001497623">
    <property type="component" value="Unassembled WGS sequence"/>
</dbReference>
<name>A0AAV2QHW5_MEGNR</name>
<organism evidence="2 3">
    <name type="scientific">Meganyctiphanes norvegica</name>
    <name type="common">Northern krill</name>
    <name type="synonym">Thysanopoda norvegica</name>
    <dbReference type="NCBI Taxonomy" id="48144"/>
    <lineage>
        <taxon>Eukaryota</taxon>
        <taxon>Metazoa</taxon>
        <taxon>Ecdysozoa</taxon>
        <taxon>Arthropoda</taxon>
        <taxon>Crustacea</taxon>
        <taxon>Multicrustacea</taxon>
        <taxon>Malacostraca</taxon>
        <taxon>Eumalacostraca</taxon>
        <taxon>Eucarida</taxon>
        <taxon>Euphausiacea</taxon>
        <taxon>Euphausiidae</taxon>
        <taxon>Meganyctiphanes</taxon>
    </lineage>
</organism>
<comment type="caution">
    <text evidence="2">The sequence shown here is derived from an EMBL/GenBank/DDBJ whole genome shotgun (WGS) entry which is preliminary data.</text>
</comment>
<sequence>MESGCWEMIPSEILESILFYIPTYQLPLNEAWVCKQWTRIILQPRFWVMKLKRVGITIDGGIWSVLEELEGNNIVSCLYNACLYQEYCTQGTPISSFVSSIPTKEEVGFEPSWVISDNFDTMILASGVLVCRSLRFVILTMKSEKIKALPLLLKLLRSRKILPLSINDDYAFWNFYPRINYFQYLGECSNDYKRLQHLKGCLATIEGISPSAGRYTLSIAVDDQNVAIDPGLSKINRNNQITLLLKAGTNISNLPKISSNRMYEDDSYRHCNFFIVSGLEQSHMLWMTELTERFLRNEQVILILFNYQMDLISSTNLLISMAKAGFDLEFEILCASPTLSTKPENQLALGDLAFELWPNCLDGFHLFKCNEYLVYHLADKYDICLKIEADNRVPDETGVFKLSVGLESGMLSDSDSDFY</sequence>
<proteinExistence type="predicted"/>
<protein>
    <recommendedName>
        <fullName evidence="1">F-box domain-containing protein</fullName>
    </recommendedName>
</protein>
<evidence type="ECO:0000313" key="3">
    <source>
        <dbReference type="Proteomes" id="UP001497623"/>
    </source>
</evidence>
<dbReference type="SUPFAM" id="SSF81383">
    <property type="entry name" value="F-box domain"/>
    <property type="match status" value="1"/>
</dbReference>
<dbReference type="PROSITE" id="PS50181">
    <property type="entry name" value="FBOX"/>
    <property type="match status" value="1"/>
</dbReference>
<accession>A0AAV2QHW5</accession>
<dbReference type="Gene3D" id="1.20.1280.50">
    <property type="match status" value="1"/>
</dbReference>
<dbReference type="InterPro" id="IPR001810">
    <property type="entry name" value="F-box_dom"/>
</dbReference>
<feature type="domain" description="F-box" evidence="1">
    <location>
        <begin position="3"/>
        <end position="50"/>
    </location>
</feature>
<evidence type="ECO:0000259" key="1">
    <source>
        <dbReference type="PROSITE" id="PS50181"/>
    </source>
</evidence>